<organism evidence="1">
    <name type="scientific">marine metagenome</name>
    <dbReference type="NCBI Taxonomy" id="408172"/>
    <lineage>
        <taxon>unclassified sequences</taxon>
        <taxon>metagenomes</taxon>
        <taxon>ecological metagenomes</taxon>
    </lineage>
</organism>
<accession>A0A382E8G5</accession>
<gene>
    <name evidence="1" type="ORF">METZ01_LOCUS199137</name>
</gene>
<sequence length="42" mass="4783">MVTEQDQITESNRPLVEVNNLKMYFPVTSGIVFQKKVADIKA</sequence>
<dbReference type="EMBL" id="UINC01042953">
    <property type="protein sequence ID" value="SVB46283.1"/>
    <property type="molecule type" value="Genomic_DNA"/>
</dbReference>
<proteinExistence type="predicted"/>
<evidence type="ECO:0000313" key="1">
    <source>
        <dbReference type="EMBL" id="SVB46283.1"/>
    </source>
</evidence>
<name>A0A382E8G5_9ZZZZ</name>
<protein>
    <submittedName>
        <fullName evidence="1">Uncharacterized protein</fullName>
    </submittedName>
</protein>
<dbReference type="AlphaFoldDB" id="A0A382E8G5"/>
<feature type="non-terminal residue" evidence="1">
    <location>
        <position position="42"/>
    </location>
</feature>
<reference evidence="1" key="1">
    <citation type="submission" date="2018-05" db="EMBL/GenBank/DDBJ databases">
        <authorList>
            <person name="Lanie J.A."/>
            <person name="Ng W.-L."/>
            <person name="Kazmierczak K.M."/>
            <person name="Andrzejewski T.M."/>
            <person name="Davidsen T.M."/>
            <person name="Wayne K.J."/>
            <person name="Tettelin H."/>
            <person name="Glass J.I."/>
            <person name="Rusch D."/>
            <person name="Podicherti R."/>
            <person name="Tsui H.-C.T."/>
            <person name="Winkler M.E."/>
        </authorList>
    </citation>
    <scope>NUCLEOTIDE SEQUENCE</scope>
</reference>